<proteinExistence type="predicted"/>
<evidence type="ECO:0000313" key="4">
    <source>
        <dbReference type="EMBL" id="QPL05414.1"/>
    </source>
</evidence>
<dbReference type="InterPro" id="IPR050109">
    <property type="entry name" value="HTH-type_TetR-like_transc_reg"/>
</dbReference>
<feature type="domain" description="HTH tetR-type" evidence="3">
    <location>
        <begin position="7"/>
        <end position="67"/>
    </location>
</feature>
<protein>
    <submittedName>
        <fullName evidence="4">TetR/AcrR family transcriptional regulator</fullName>
    </submittedName>
</protein>
<accession>A0A7T0LKD9</accession>
<dbReference type="PANTHER" id="PTHR30055:SF226">
    <property type="entry name" value="HTH-TYPE TRANSCRIPTIONAL REGULATOR PKSA"/>
    <property type="match status" value="1"/>
</dbReference>
<organism evidence="4 5">
    <name type="scientific">Actinomyces respiraculi</name>
    <dbReference type="NCBI Taxonomy" id="2744574"/>
    <lineage>
        <taxon>Bacteria</taxon>
        <taxon>Bacillati</taxon>
        <taxon>Actinomycetota</taxon>
        <taxon>Actinomycetes</taxon>
        <taxon>Actinomycetales</taxon>
        <taxon>Actinomycetaceae</taxon>
        <taxon>Actinomyces</taxon>
    </lineage>
</organism>
<dbReference type="PROSITE" id="PS50977">
    <property type="entry name" value="HTH_TETR_2"/>
    <property type="match status" value="1"/>
</dbReference>
<evidence type="ECO:0000313" key="5">
    <source>
        <dbReference type="Proteomes" id="UP000594637"/>
    </source>
</evidence>
<sequence length="190" mass="21726">MPQVLKAEVRERLVAAAEHVFYVKGFMDARLSDIAAQAGVSTSLVYSYFKNKEDLFAETVQILPLDFDEIGRQEEELDVGSPYERYAAIADDYMKLLLKHHRAFVIVMDKSQGTAYANSKSEMVTAMQHHIARQLEKKSPKKYPDLLPHVLASNFVEGLLEAARHYQSPEQAHELLDWIMRCYYEGVNSL</sequence>
<dbReference type="RefSeq" id="WP_166858066.1">
    <property type="nucleotide sequence ID" value="NZ_CP063989.1"/>
</dbReference>
<keyword evidence="5" id="KW-1185">Reference proteome</keyword>
<evidence type="ECO:0000259" key="3">
    <source>
        <dbReference type="PROSITE" id="PS50977"/>
    </source>
</evidence>
<dbReference type="KEGG" id="arep:ID810_12110"/>
<dbReference type="Pfam" id="PF00440">
    <property type="entry name" value="TetR_N"/>
    <property type="match status" value="1"/>
</dbReference>
<dbReference type="SUPFAM" id="SSF46689">
    <property type="entry name" value="Homeodomain-like"/>
    <property type="match status" value="1"/>
</dbReference>
<dbReference type="Proteomes" id="UP000594637">
    <property type="component" value="Chromosome"/>
</dbReference>
<gene>
    <name evidence="4" type="ORF">ID810_12110</name>
</gene>
<feature type="DNA-binding region" description="H-T-H motif" evidence="2">
    <location>
        <begin position="30"/>
        <end position="49"/>
    </location>
</feature>
<dbReference type="Gene3D" id="1.10.357.10">
    <property type="entry name" value="Tetracycline Repressor, domain 2"/>
    <property type="match status" value="1"/>
</dbReference>
<dbReference type="InterPro" id="IPR001647">
    <property type="entry name" value="HTH_TetR"/>
</dbReference>
<keyword evidence="1 2" id="KW-0238">DNA-binding</keyword>
<evidence type="ECO:0000256" key="2">
    <source>
        <dbReference type="PROSITE-ProRule" id="PRU00335"/>
    </source>
</evidence>
<dbReference type="PRINTS" id="PR00455">
    <property type="entry name" value="HTHTETR"/>
</dbReference>
<dbReference type="AlphaFoldDB" id="A0A7T0LKD9"/>
<dbReference type="GO" id="GO:0000976">
    <property type="term" value="F:transcription cis-regulatory region binding"/>
    <property type="evidence" value="ECO:0007669"/>
    <property type="project" value="TreeGrafter"/>
</dbReference>
<evidence type="ECO:0000256" key="1">
    <source>
        <dbReference type="ARBA" id="ARBA00023125"/>
    </source>
</evidence>
<reference evidence="4 5" key="1">
    <citation type="submission" date="2020-11" db="EMBL/GenBank/DDBJ databases">
        <title>Actinomyces sp. ZJ750.</title>
        <authorList>
            <person name="Zhou J."/>
        </authorList>
    </citation>
    <scope>NUCLEOTIDE SEQUENCE [LARGE SCALE GENOMIC DNA]</scope>
    <source>
        <strain evidence="4 5">ZJ750</strain>
    </source>
</reference>
<dbReference type="EMBL" id="CP063989">
    <property type="protein sequence ID" value="QPL05414.1"/>
    <property type="molecule type" value="Genomic_DNA"/>
</dbReference>
<dbReference type="GO" id="GO:0003700">
    <property type="term" value="F:DNA-binding transcription factor activity"/>
    <property type="evidence" value="ECO:0007669"/>
    <property type="project" value="TreeGrafter"/>
</dbReference>
<dbReference type="PANTHER" id="PTHR30055">
    <property type="entry name" value="HTH-TYPE TRANSCRIPTIONAL REGULATOR RUTR"/>
    <property type="match status" value="1"/>
</dbReference>
<name>A0A7T0LKD9_9ACTO</name>
<dbReference type="InterPro" id="IPR009057">
    <property type="entry name" value="Homeodomain-like_sf"/>
</dbReference>